<dbReference type="CTD" id="8236843"/>
<sequence length="92" mass="11161">MRLSLENFREKELENKKNYDDDDNNDNDNKDDDDDDYYGHLQLTSFLFYISIRSSVRFTIIINFPKNFPENIVHREHDTSKALQQLFFQLDH</sequence>
<evidence type="ECO:0000313" key="2">
    <source>
        <dbReference type="EMBL" id="EEB19965.1"/>
    </source>
</evidence>
<reference evidence="2" key="1">
    <citation type="submission" date="2007-04" db="EMBL/GenBank/DDBJ databases">
        <title>Annotation of Pediculus humanus corporis strain USDA.</title>
        <authorList>
            <person name="Kirkness E."/>
            <person name="Hannick L."/>
            <person name="Hass B."/>
            <person name="Bruggner R."/>
            <person name="Lawson D."/>
            <person name="Bidwell S."/>
            <person name="Joardar V."/>
            <person name="Caler E."/>
            <person name="Walenz B."/>
            <person name="Inman J."/>
            <person name="Schobel S."/>
            <person name="Galinsky K."/>
            <person name="Amedeo P."/>
            <person name="Strausberg R."/>
        </authorList>
    </citation>
    <scope>NUCLEOTIDE SEQUENCE</scope>
    <source>
        <strain evidence="2">USDA</strain>
    </source>
</reference>
<keyword evidence="4" id="KW-1185">Reference proteome</keyword>
<dbReference type="VEuPathDB" id="VectorBase:PHUM597910"/>
<dbReference type="GeneID" id="8236843"/>
<organism>
    <name type="scientific">Pediculus humanus subsp. corporis</name>
    <name type="common">Body louse</name>
    <dbReference type="NCBI Taxonomy" id="121224"/>
    <lineage>
        <taxon>Eukaryota</taxon>
        <taxon>Metazoa</taxon>
        <taxon>Ecdysozoa</taxon>
        <taxon>Arthropoda</taxon>
        <taxon>Hexapoda</taxon>
        <taxon>Insecta</taxon>
        <taxon>Pterygota</taxon>
        <taxon>Neoptera</taxon>
        <taxon>Paraneoptera</taxon>
        <taxon>Psocodea</taxon>
        <taxon>Troctomorpha</taxon>
        <taxon>Phthiraptera</taxon>
        <taxon>Anoplura</taxon>
        <taxon>Pediculidae</taxon>
        <taxon>Pediculus</taxon>
    </lineage>
</organism>
<evidence type="ECO:0000256" key="1">
    <source>
        <dbReference type="SAM" id="MobiDB-lite"/>
    </source>
</evidence>
<evidence type="ECO:0008006" key="5">
    <source>
        <dbReference type="Google" id="ProtNLM"/>
    </source>
</evidence>
<protein>
    <recommendedName>
        <fullName evidence="5">RWD domain-containing protein</fullName>
    </recommendedName>
</protein>
<feature type="compositionally biased region" description="Acidic residues" evidence="1">
    <location>
        <begin position="20"/>
        <end position="34"/>
    </location>
</feature>
<accession>E0W2V9</accession>
<dbReference type="KEGG" id="phu:Phum_PHUM597910"/>
<gene>
    <name evidence="3" type="primary">8236843</name>
    <name evidence="2" type="ORF">Phum_PHUM597910</name>
</gene>
<name>E0W2V9_PEDHC</name>
<dbReference type="EnsemblMetazoa" id="PHUM597910-RA">
    <property type="protein sequence ID" value="PHUM597910-PA"/>
    <property type="gene ID" value="PHUM597910"/>
</dbReference>
<dbReference type="RefSeq" id="XP_002432703.1">
    <property type="nucleotide sequence ID" value="XM_002432658.1"/>
</dbReference>
<evidence type="ECO:0000313" key="3">
    <source>
        <dbReference type="EnsemblMetazoa" id="PHUM597910-PA"/>
    </source>
</evidence>
<dbReference type="EMBL" id="AAZO01007293">
    <property type="status" value="NOT_ANNOTATED_CDS"/>
    <property type="molecule type" value="Genomic_DNA"/>
</dbReference>
<dbReference type="HOGENOM" id="CLU_2415891_0_0_1"/>
<proteinExistence type="predicted"/>
<dbReference type="EMBL" id="DS235880">
    <property type="protein sequence ID" value="EEB19965.1"/>
    <property type="molecule type" value="Genomic_DNA"/>
</dbReference>
<reference evidence="3" key="3">
    <citation type="submission" date="2020-05" db="UniProtKB">
        <authorList>
            <consortium name="EnsemblMetazoa"/>
        </authorList>
    </citation>
    <scope>IDENTIFICATION</scope>
    <source>
        <strain evidence="3">USDA</strain>
    </source>
</reference>
<evidence type="ECO:0000313" key="4">
    <source>
        <dbReference type="Proteomes" id="UP000009046"/>
    </source>
</evidence>
<dbReference type="AlphaFoldDB" id="E0W2V9"/>
<dbReference type="Proteomes" id="UP000009046">
    <property type="component" value="Unassembled WGS sequence"/>
</dbReference>
<dbReference type="InParanoid" id="E0W2V9"/>
<feature type="region of interest" description="Disordered" evidence="1">
    <location>
        <begin position="13"/>
        <end position="34"/>
    </location>
</feature>
<reference evidence="2" key="2">
    <citation type="submission" date="2007-04" db="EMBL/GenBank/DDBJ databases">
        <title>The genome of the human body louse.</title>
        <authorList>
            <consortium name="The Human Body Louse Genome Consortium"/>
            <person name="Kirkness E."/>
            <person name="Walenz B."/>
            <person name="Hass B."/>
            <person name="Bruggner R."/>
            <person name="Strausberg R."/>
        </authorList>
    </citation>
    <scope>NUCLEOTIDE SEQUENCE</scope>
    <source>
        <strain evidence="2">USDA</strain>
    </source>
</reference>